<evidence type="ECO:0000313" key="3">
    <source>
        <dbReference type="Proteomes" id="UP001595897"/>
    </source>
</evidence>
<dbReference type="RefSeq" id="WP_382408728.1">
    <property type="nucleotide sequence ID" value="NZ_JBHSGU010000005.1"/>
</dbReference>
<evidence type="ECO:0000256" key="1">
    <source>
        <dbReference type="SAM" id="SignalP"/>
    </source>
</evidence>
<keyword evidence="1" id="KW-0732">Signal</keyword>
<evidence type="ECO:0000313" key="2">
    <source>
        <dbReference type="EMBL" id="MFC4700831.1"/>
    </source>
</evidence>
<dbReference type="EMBL" id="JBHSGU010000005">
    <property type="protein sequence ID" value="MFC4700831.1"/>
    <property type="molecule type" value="Genomic_DNA"/>
</dbReference>
<dbReference type="Proteomes" id="UP001595897">
    <property type="component" value="Unassembled WGS sequence"/>
</dbReference>
<reference evidence="3" key="1">
    <citation type="journal article" date="2019" name="Int. J. Syst. Evol. Microbiol.">
        <title>The Global Catalogue of Microorganisms (GCM) 10K type strain sequencing project: providing services to taxonomists for standard genome sequencing and annotation.</title>
        <authorList>
            <consortium name="The Broad Institute Genomics Platform"/>
            <consortium name="The Broad Institute Genome Sequencing Center for Infectious Disease"/>
            <person name="Wu L."/>
            <person name="Ma J."/>
        </authorList>
    </citation>
    <scope>NUCLEOTIDE SEQUENCE [LARGE SCALE GENOMIC DNA]</scope>
    <source>
        <strain evidence="3">KACC 12507</strain>
    </source>
</reference>
<organism evidence="2 3">
    <name type="scientific">Glaciecola siphonariae</name>
    <dbReference type="NCBI Taxonomy" id="521012"/>
    <lineage>
        <taxon>Bacteria</taxon>
        <taxon>Pseudomonadati</taxon>
        <taxon>Pseudomonadota</taxon>
        <taxon>Gammaproteobacteria</taxon>
        <taxon>Alteromonadales</taxon>
        <taxon>Alteromonadaceae</taxon>
        <taxon>Glaciecola</taxon>
    </lineage>
</organism>
<evidence type="ECO:0008006" key="4">
    <source>
        <dbReference type="Google" id="ProtNLM"/>
    </source>
</evidence>
<gene>
    <name evidence="2" type="ORF">ACFO4O_11725</name>
</gene>
<feature type="chain" id="PRO_5045377661" description="PEP-CTERM protein-sorting domain-containing protein" evidence="1">
    <location>
        <begin position="21"/>
        <end position="231"/>
    </location>
</feature>
<sequence length="231" mass="23651">MLKQAMIGMSLLAASSFANAALIVSQSAITGADMAGMEVTVTFADSTSESVLWTVVNGTPGTGGTAIENAEAQSGGAFADTWALTQAGFTLGGVQNGIFFGDWELTNLSAQQAIIGLSINGWLGNGGIAFDSIASNTDEGTPGSGSGQAFISNLPASGQYFLQVDPAYDDLFWQLGIVFNTGLNAQDSISFFADTELLAEVSAPATIGLVLGSLVLFARRSRASVKSTVNA</sequence>
<feature type="signal peptide" evidence="1">
    <location>
        <begin position="1"/>
        <end position="20"/>
    </location>
</feature>
<comment type="caution">
    <text evidence="2">The sequence shown here is derived from an EMBL/GenBank/DDBJ whole genome shotgun (WGS) entry which is preliminary data.</text>
</comment>
<accession>A0ABV9LY80</accession>
<name>A0ABV9LY80_9ALTE</name>
<proteinExistence type="predicted"/>
<protein>
    <recommendedName>
        <fullName evidence="4">PEP-CTERM protein-sorting domain-containing protein</fullName>
    </recommendedName>
</protein>
<keyword evidence="3" id="KW-1185">Reference proteome</keyword>